<organism evidence="1 2">
    <name type="scientific">Eremothecium cymbalariae (strain CBS 270.75 / DBVPG 7215 / KCTC 17166 / NRRL Y-17582)</name>
    <name type="common">Yeast</name>
    <dbReference type="NCBI Taxonomy" id="931890"/>
    <lineage>
        <taxon>Eukaryota</taxon>
        <taxon>Fungi</taxon>
        <taxon>Dikarya</taxon>
        <taxon>Ascomycota</taxon>
        <taxon>Saccharomycotina</taxon>
        <taxon>Saccharomycetes</taxon>
        <taxon>Saccharomycetales</taxon>
        <taxon>Saccharomycetaceae</taxon>
        <taxon>Eremothecium</taxon>
    </lineage>
</organism>
<dbReference type="CDD" id="cd00403">
    <property type="entry name" value="Ribosomal_L1"/>
    <property type="match status" value="1"/>
</dbReference>
<dbReference type="RefSeq" id="XP_003646783.1">
    <property type="nucleotide sequence ID" value="XM_003646735.1"/>
</dbReference>
<dbReference type="GeneID" id="11468294"/>
<dbReference type="EMBL" id="CP002501">
    <property type="protein sequence ID" value="AET39966.1"/>
    <property type="molecule type" value="Genomic_DNA"/>
</dbReference>
<dbReference type="Pfam" id="PF00687">
    <property type="entry name" value="Ribosomal_L1"/>
    <property type="match status" value="1"/>
</dbReference>
<dbReference type="FunCoup" id="I6ND24">
    <property type="interactions" value="382"/>
</dbReference>
<dbReference type="HOGENOM" id="CLU_063901_0_0_1"/>
<dbReference type="SUPFAM" id="SSF56808">
    <property type="entry name" value="Ribosomal protein L1"/>
    <property type="match status" value="1"/>
</dbReference>
<dbReference type="GO" id="GO:0032040">
    <property type="term" value="C:small-subunit processome"/>
    <property type="evidence" value="ECO:0007669"/>
    <property type="project" value="EnsemblFungi"/>
</dbReference>
<dbReference type="Proteomes" id="UP000006790">
    <property type="component" value="Chromosome 5"/>
</dbReference>
<dbReference type="Gene3D" id="3.40.50.790">
    <property type="match status" value="1"/>
</dbReference>
<proteinExistence type="predicted"/>
<accession>I6ND24</accession>
<dbReference type="OMA" id="ADFRVHH"/>
<dbReference type="OrthoDB" id="10251727at2759"/>
<gene>
    <name evidence="1" type="ordered locus">Ecym_5195</name>
</gene>
<dbReference type="GO" id="GO:0000462">
    <property type="term" value="P:maturation of SSU-rRNA from tricistronic rRNA transcript (SSU-rRNA, 5.8S rRNA, LSU-rRNA)"/>
    <property type="evidence" value="ECO:0007669"/>
    <property type="project" value="EnsemblFungi"/>
</dbReference>
<dbReference type="InterPro" id="IPR016095">
    <property type="entry name" value="Ribosomal_uL1_3-a/b-sand"/>
</dbReference>
<name>I6ND24_ERECY</name>
<dbReference type="InterPro" id="IPR023674">
    <property type="entry name" value="Ribosomal_uL1-like"/>
</dbReference>
<dbReference type="GO" id="GO:0030686">
    <property type="term" value="C:90S preribosome"/>
    <property type="evidence" value="ECO:0007669"/>
    <property type="project" value="EnsemblFungi"/>
</dbReference>
<dbReference type="AlphaFoldDB" id="I6ND24"/>
<evidence type="ECO:0008006" key="3">
    <source>
        <dbReference type="Google" id="ProtNLM"/>
    </source>
</evidence>
<reference evidence="1 2" key="1">
    <citation type="journal article" date="2011" name="G3 (Bethesda)">
        <title>Genome evolution in the Eremothecium clade of the Saccharomyces complex revealed by comparative genomics.</title>
        <authorList>
            <person name="Wendland J."/>
            <person name="Walther A."/>
        </authorList>
    </citation>
    <scope>NUCLEOTIDE SEQUENCE [LARGE SCALE GENOMIC DNA]</scope>
    <source>
        <strain evidence="2">CBS 270.75 / DBVPG 7215 / KCTC 17166 / NRRL Y-17582</strain>
    </source>
</reference>
<evidence type="ECO:0000313" key="2">
    <source>
        <dbReference type="Proteomes" id="UP000006790"/>
    </source>
</evidence>
<dbReference type="KEGG" id="erc:Ecym_5195"/>
<dbReference type="STRING" id="931890.I6ND24"/>
<sequence>MSIQLDRIRTAEALHTILKQCGSDPQLVRDSHIHLVITTSKPIGIKNDHIPRIIPLNHCKLSKPSDMRILLVVKDPSTFYRNSLKADESTAEMFADIISVKNLKTKYKGSKLNKLFKDYDMVMADYCVHHLLPHILGSAFYKSNRKIPFMLQMSRQVKKPRTKMVQECDTKYIRAQVRSICKNTWYVPNPDNCLTVRIGNVGVHKPDEMTYNIQDIINFLCDKSKRPQGGCIRGGIDSLFIKTSNSTSLPIYKRAKSTTDMDIVPKL</sequence>
<protein>
    <recommendedName>
        <fullName evidence="3">Ribosomal protein L1</fullName>
    </recommendedName>
</protein>
<dbReference type="InterPro" id="IPR028364">
    <property type="entry name" value="Ribosomal_uL1/biogenesis"/>
</dbReference>
<keyword evidence="2" id="KW-1185">Reference proteome</keyword>
<evidence type="ECO:0000313" key="1">
    <source>
        <dbReference type="EMBL" id="AET39966.1"/>
    </source>
</evidence>
<dbReference type="InParanoid" id="I6ND24"/>
<dbReference type="eggNOG" id="KOG1685">
    <property type="taxonomic scope" value="Eukaryota"/>
</dbReference>